<accession>X1VB95</accession>
<gene>
    <name evidence="2" type="ORF">S12H4_49966</name>
</gene>
<name>X1VB95_9ZZZZ</name>
<dbReference type="AlphaFoldDB" id="X1VB95"/>
<comment type="caution">
    <text evidence="2">The sequence shown here is derived from an EMBL/GenBank/DDBJ whole genome shotgun (WGS) entry which is preliminary data.</text>
</comment>
<sequence>MGGKSAGDSPKLYKLKRKIIVIPLSLVPLVRSLVLLGTAEIKKPFLSPYIV</sequence>
<evidence type="ECO:0000256" key="1">
    <source>
        <dbReference type="SAM" id="Phobius"/>
    </source>
</evidence>
<keyword evidence="1" id="KW-0812">Transmembrane</keyword>
<feature type="transmembrane region" description="Helical" evidence="1">
    <location>
        <begin position="20"/>
        <end position="39"/>
    </location>
</feature>
<dbReference type="EMBL" id="BARW01031409">
    <property type="protein sequence ID" value="GAJ03170.1"/>
    <property type="molecule type" value="Genomic_DNA"/>
</dbReference>
<keyword evidence="1" id="KW-1133">Transmembrane helix</keyword>
<reference evidence="2" key="1">
    <citation type="journal article" date="2014" name="Front. Microbiol.">
        <title>High frequency of phylogenetically diverse reductive dehalogenase-homologous genes in deep subseafloor sedimentary metagenomes.</title>
        <authorList>
            <person name="Kawai M."/>
            <person name="Futagami T."/>
            <person name="Toyoda A."/>
            <person name="Takaki Y."/>
            <person name="Nishi S."/>
            <person name="Hori S."/>
            <person name="Arai W."/>
            <person name="Tsubouchi T."/>
            <person name="Morono Y."/>
            <person name="Uchiyama I."/>
            <person name="Ito T."/>
            <person name="Fujiyama A."/>
            <person name="Inagaki F."/>
            <person name="Takami H."/>
        </authorList>
    </citation>
    <scope>NUCLEOTIDE SEQUENCE</scope>
    <source>
        <strain evidence="2">Expedition CK06-06</strain>
    </source>
</reference>
<organism evidence="2">
    <name type="scientific">marine sediment metagenome</name>
    <dbReference type="NCBI Taxonomy" id="412755"/>
    <lineage>
        <taxon>unclassified sequences</taxon>
        <taxon>metagenomes</taxon>
        <taxon>ecological metagenomes</taxon>
    </lineage>
</organism>
<proteinExistence type="predicted"/>
<protein>
    <submittedName>
        <fullName evidence="2">Uncharacterized protein</fullName>
    </submittedName>
</protein>
<keyword evidence="1" id="KW-0472">Membrane</keyword>
<evidence type="ECO:0000313" key="2">
    <source>
        <dbReference type="EMBL" id="GAJ03170.1"/>
    </source>
</evidence>